<evidence type="ECO:0000313" key="3">
    <source>
        <dbReference type="Proteomes" id="UP000035762"/>
    </source>
</evidence>
<dbReference type="Pfam" id="PF08241">
    <property type="entry name" value="Methyltransf_11"/>
    <property type="match status" value="1"/>
</dbReference>
<accession>A0A090MR32</accession>
<dbReference type="InterPro" id="IPR013216">
    <property type="entry name" value="Methyltransf_11"/>
</dbReference>
<comment type="caution">
    <text evidence="2">The sequence shown here is derived from an EMBL/GenBank/DDBJ whole genome shotgun (WGS) entry which is preliminary data.</text>
</comment>
<keyword evidence="3" id="KW-1185">Reference proteome</keyword>
<dbReference type="STRING" id="1035.BN961_01498"/>
<dbReference type="PANTHER" id="PTHR43591">
    <property type="entry name" value="METHYLTRANSFERASE"/>
    <property type="match status" value="1"/>
</dbReference>
<organism evidence="2 3">
    <name type="scientific">Afipia felis</name>
    <name type="common">Cat scratch disease bacillus</name>
    <dbReference type="NCBI Taxonomy" id="1035"/>
    <lineage>
        <taxon>Bacteria</taxon>
        <taxon>Pseudomonadati</taxon>
        <taxon>Pseudomonadota</taxon>
        <taxon>Alphaproteobacteria</taxon>
        <taxon>Hyphomicrobiales</taxon>
        <taxon>Nitrobacteraceae</taxon>
        <taxon>Afipia</taxon>
    </lineage>
</organism>
<dbReference type="GO" id="GO:0008757">
    <property type="term" value="F:S-adenosylmethionine-dependent methyltransferase activity"/>
    <property type="evidence" value="ECO:0007669"/>
    <property type="project" value="InterPro"/>
</dbReference>
<reference evidence="2 3" key="1">
    <citation type="journal article" date="2014" name="Genome Announc.">
        <title>Genome Sequence of Afipia felis Strain 76713, Isolated in Hospital Water Using an Amoeba Co-Culture Procedure.</title>
        <authorList>
            <person name="Benamar S."/>
            <person name="La Scola B."/>
            <person name="Croce O."/>
        </authorList>
    </citation>
    <scope>NUCLEOTIDE SEQUENCE [LARGE SCALE GENOMIC DNA]</scope>
    <source>
        <strain evidence="2 3">76713</strain>
    </source>
</reference>
<dbReference type="OrthoDB" id="163232at2"/>
<dbReference type="Gene3D" id="3.40.50.150">
    <property type="entry name" value="Vaccinia Virus protein VP39"/>
    <property type="match status" value="1"/>
</dbReference>
<dbReference type="Proteomes" id="UP000035762">
    <property type="component" value="Unassembled WGS sequence"/>
</dbReference>
<dbReference type="EMBL" id="CCAZ020000001">
    <property type="protein sequence ID" value="CEG08089.1"/>
    <property type="molecule type" value="Genomic_DNA"/>
</dbReference>
<protein>
    <submittedName>
        <fullName evidence="2">Methyltransferase domain protein</fullName>
    </submittedName>
</protein>
<dbReference type="CDD" id="cd02440">
    <property type="entry name" value="AdoMet_MTases"/>
    <property type="match status" value="1"/>
</dbReference>
<evidence type="ECO:0000313" key="2">
    <source>
        <dbReference type="EMBL" id="CEG08089.1"/>
    </source>
</evidence>
<name>A0A090MR32_AFIFE</name>
<feature type="domain" description="Methyltransferase type 11" evidence="1">
    <location>
        <begin position="134"/>
        <end position="195"/>
    </location>
</feature>
<dbReference type="SUPFAM" id="SSF53335">
    <property type="entry name" value="S-adenosyl-L-methionine-dependent methyltransferases"/>
    <property type="match status" value="1"/>
</dbReference>
<keyword evidence="2" id="KW-0808">Transferase</keyword>
<dbReference type="InterPro" id="IPR029063">
    <property type="entry name" value="SAM-dependent_MTases_sf"/>
</dbReference>
<evidence type="ECO:0000259" key="1">
    <source>
        <dbReference type="Pfam" id="PF08241"/>
    </source>
</evidence>
<proteinExistence type="predicted"/>
<sequence length="314" mass="35187">MVDIDRLLCCPRCHSELHLNETPIRCSGTDCVFSKTGFPRAAGQPVLIDFEHSIFERAAYDDDCGSVFDRDDTGRGYALRLRRMLTGSNPVTPQKSKEMVRILVRKIQRPVVLVIGGGAIGSGADPLYNTQGIQIVGTDVYASRNTNVVADGHFLPFQNETFDAVWIQAVLEHVLDPPAVVDEIHRVLKPGGIVYADTPFIQQVHEQAYDFTRFTLSGHRWLFRRFEEIDSGAVGGAGKALLWSIRYVVLSLGFNTRIATLVALPFFWLRFIDYFAKPGPKSDAASGVFFFGRRSETELIAKDMLRYYAAKHPR</sequence>
<gene>
    <name evidence="2" type="ORF">BN961_01498</name>
</gene>
<dbReference type="AlphaFoldDB" id="A0A090MR32"/>
<dbReference type="GO" id="GO:0032259">
    <property type="term" value="P:methylation"/>
    <property type="evidence" value="ECO:0007669"/>
    <property type="project" value="UniProtKB-KW"/>
</dbReference>
<keyword evidence="2" id="KW-0489">Methyltransferase</keyword>